<dbReference type="RefSeq" id="WP_060674211.1">
    <property type="nucleotide sequence ID" value="NZ_JBCNGU010000010.1"/>
</dbReference>
<feature type="transmembrane region" description="Helical" evidence="1">
    <location>
        <begin position="68"/>
        <end position="86"/>
    </location>
</feature>
<evidence type="ECO:0000256" key="1">
    <source>
        <dbReference type="SAM" id="Phobius"/>
    </source>
</evidence>
<dbReference type="InterPro" id="IPR019074">
    <property type="entry name" value="YabQ"/>
</dbReference>
<reference evidence="2 3" key="1">
    <citation type="submission" date="2015-08" db="EMBL/GenBank/DDBJ databases">
        <title>Draft Genome Sequence of Bacillus vietnamensis UCD-SED5.</title>
        <authorList>
            <person name="Lee R.D."/>
            <person name="Jospin G."/>
            <person name="Lang J.M."/>
            <person name="Coil D.A."/>
            <person name="Eisen J.A."/>
        </authorList>
    </citation>
    <scope>NUCLEOTIDE SEQUENCE [LARGE SCALE GENOMIC DNA]</scope>
    <source>
        <strain evidence="2 3">UCD-SED5</strain>
    </source>
</reference>
<keyword evidence="2" id="KW-0167">Capsid protein</keyword>
<organism evidence="2 3">
    <name type="scientific">Rossellomorea vietnamensis</name>
    <dbReference type="NCBI Taxonomy" id="218284"/>
    <lineage>
        <taxon>Bacteria</taxon>
        <taxon>Bacillati</taxon>
        <taxon>Bacillota</taxon>
        <taxon>Bacilli</taxon>
        <taxon>Bacillales</taxon>
        <taxon>Bacillaceae</taxon>
        <taxon>Rossellomorea</taxon>
    </lineage>
</organism>
<comment type="caution">
    <text evidence="2">The sequence shown here is derived from an EMBL/GenBank/DDBJ whole genome shotgun (WGS) entry which is preliminary data.</text>
</comment>
<feature type="transmembrane region" description="Helical" evidence="1">
    <location>
        <begin position="6"/>
        <end position="27"/>
    </location>
</feature>
<dbReference type="Pfam" id="PF09578">
    <property type="entry name" value="Spore_YabQ"/>
    <property type="match status" value="1"/>
</dbReference>
<dbReference type="AlphaFoldDB" id="A0A0N8GGB9"/>
<gene>
    <name evidence="2" type="ORF">AM506_18660</name>
</gene>
<name>A0A0N8GGB9_9BACI</name>
<dbReference type="Proteomes" id="UP000050398">
    <property type="component" value="Unassembled WGS sequence"/>
</dbReference>
<proteinExistence type="predicted"/>
<dbReference type="EMBL" id="LIXZ01000020">
    <property type="protein sequence ID" value="KPL58066.1"/>
    <property type="molecule type" value="Genomic_DNA"/>
</dbReference>
<dbReference type="PATRIC" id="fig|218284.4.peg.1954"/>
<keyword evidence="1" id="KW-0472">Membrane</keyword>
<dbReference type="eggNOG" id="ENOG5032RAH">
    <property type="taxonomic scope" value="Bacteria"/>
</dbReference>
<dbReference type="OrthoDB" id="1653819at2"/>
<feature type="transmembrane region" description="Helical" evidence="1">
    <location>
        <begin position="123"/>
        <end position="147"/>
    </location>
</feature>
<accession>A0A0N8GGB9</accession>
<evidence type="ECO:0000313" key="3">
    <source>
        <dbReference type="Proteomes" id="UP000050398"/>
    </source>
</evidence>
<keyword evidence="2" id="KW-0946">Virion</keyword>
<keyword evidence="1" id="KW-0812">Transmembrane</keyword>
<feature type="transmembrane region" description="Helical" evidence="1">
    <location>
        <begin position="98"/>
        <end position="117"/>
    </location>
</feature>
<evidence type="ECO:0000313" key="2">
    <source>
        <dbReference type="EMBL" id="KPL58066.1"/>
    </source>
</evidence>
<dbReference type="NCBIfam" id="TIGR02893">
    <property type="entry name" value="spore_yabQ"/>
    <property type="match status" value="1"/>
</dbReference>
<keyword evidence="1" id="KW-1133">Transmembrane helix</keyword>
<feature type="transmembrane region" description="Helical" evidence="1">
    <location>
        <begin position="39"/>
        <end position="62"/>
    </location>
</feature>
<protein>
    <submittedName>
        <fullName evidence="2">Spore coat protein</fullName>
    </submittedName>
</protein>
<sequence>MTLSTQFYTMLSMIGMGALFGMTLDTYSRFLHRSERKRWLVFINDIMFWVLQALAIFYILFIVNFGEIRFYIFIALLCGFAAYQALIKQHYLALLERLILFFISLYNFGVKMVKRLIYSPIKWMIVLLITIVLSIGKGLLSVILFLLKVILKVVQWAIKLVTTPIWWILKGIWNLLPKNLTKRVEKLYNKVAGIFKAYIKKVYRVVEKFKKKPKDKE</sequence>